<dbReference type="RefSeq" id="WP_259450111.1">
    <property type="nucleotide sequence ID" value="NZ_CP119520.1"/>
</dbReference>
<organism evidence="1 2">
    <name type="scientific">Telluria mixta</name>
    <dbReference type="NCBI Taxonomy" id="34071"/>
    <lineage>
        <taxon>Bacteria</taxon>
        <taxon>Pseudomonadati</taxon>
        <taxon>Pseudomonadota</taxon>
        <taxon>Betaproteobacteria</taxon>
        <taxon>Burkholderiales</taxon>
        <taxon>Oxalobacteraceae</taxon>
        <taxon>Telluria group</taxon>
        <taxon>Telluria</taxon>
    </lineage>
</organism>
<evidence type="ECO:0008006" key="3">
    <source>
        <dbReference type="Google" id="ProtNLM"/>
    </source>
</evidence>
<proteinExistence type="predicted"/>
<dbReference type="Gene3D" id="3.40.30.10">
    <property type="entry name" value="Glutaredoxin"/>
    <property type="match status" value="1"/>
</dbReference>
<protein>
    <recommendedName>
        <fullName evidence="3">Thioredoxin family protein</fullName>
    </recommendedName>
</protein>
<name>A0ABT2C1E1_9BURK</name>
<comment type="caution">
    <text evidence="1">The sequence shown here is derived from an EMBL/GenBank/DDBJ whole genome shotgun (WGS) entry which is preliminary data.</text>
</comment>
<dbReference type="EMBL" id="JANUHC010000006">
    <property type="protein sequence ID" value="MCS0631022.1"/>
    <property type="molecule type" value="Genomic_DNA"/>
</dbReference>
<keyword evidence="2" id="KW-1185">Reference proteome</keyword>
<dbReference type="Proteomes" id="UP001165263">
    <property type="component" value="Unassembled WGS sequence"/>
</dbReference>
<gene>
    <name evidence="1" type="ORF">NX786_16945</name>
</gene>
<sequence>MTPTLYHDGCNVCLDIARVLRTAMPGLAIVDLGLAPDAAFDAMALGVHDLPCLVVDGRVLPVAPHSVIGDVAAAHG</sequence>
<evidence type="ECO:0000313" key="1">
    <source>
        <dbReference type="EMBL" id="MCS0631022.1"/>
    </source>
</evidence>
<evidence type="ECO:0000313" key="2">
    <source>
        <dbReference type="Proteomes" id="UP001165263"/>
    </source>
</evidence>
<reference evidence="1" key="1">
    <citation type="submission" date="2022-08" db="EMBL/GenBank/DDBJ databases">
        <title>Reclassification of Massilia species as members of the genera Telluria, Duganella, Pseudoduganella, Mokoshia gen. nov. and Zemynaea gen. nov. using orthogonal and non-orthogonal genome-based approaches.</title>
        <authorList>
            <person name="Bowman J.P."/>
        </authorList>
    </citation>
    <scope>NUCLEOTIDE SEQUENCE</scope>
    <source>
        <strain evidence="1">LMG 11547</strain>
    </source>
</reference>
<accession>A0ABT2C1E1</accession>